<organism evidence="2 3">
    <name type="scientific">Lasallia pustulata</name>
    <dbReference type="NCBI Taxonomy" id="136370"/>
    <lineage>
        <taxon>Eukaryota</taxon>
        <taxon>Fungi</taxon>
        <taxon>Dikarya</taxon>
        <taxon>Ascomycota</taxon>
        <taxon>Pezizomycotina</taxon>
        <taxon>Lecanoromycetes</taxon>
        <taxon>OSLEUM clade</taxon>
        <taxon>Umbilicariomycetidae</taxon>
        <taxon>Umbilicariales</taxon>
        <taxon>Umbilicariaceae</taxon>
        <taxon>Lasallia</taxon>
    </lineage>
</organism>
<dbReference type="PANTHER" id="PTHR28122:SF1">
    <property type="entry name" value="E3 UBIQUITIN-PROTEIN LIGASE SUBSTRATE RECEPTOR MMS22"/>
    <property type="match status" value="1"/>
</dbReference>
<feature type="region of interest" description="Disordered" evidence="1">
    <location>
        <begin position="302"/>
        <end position="338"/>
    </location>
</feature>
<feature type="compositionally biased region" description="Basic and acidic residues" evidence="1">
    <location>
        <begin position="75"/>
        <end position="86"/>
    </location>
</feature>
<feature type="compositionally biased region" description="Basic and acidic residues" evidence="1">
    <location>
        <begin position="317"/>
        <end position="336"/>
    </location>
</feature>
<name>A0A1W5CUY1_9LECA</name>
<dbReference type="EMBL" id="FWEW01000365">
    <property type="protein sequence ID" value="SLM34657.1"/>
    <property type="molecule type" value="Genomic_DNA"/>
</dbReference>
<dbReference type="InterPro" id="IPR019021">
    <property type="entry name" value="Mms22"/>
</dbReference>
<protein>
    <submittedName>
        <fullName evidence="2">Methyl methanesulphonate-sensitivity protein 22</fullName>
    </submittedName>
</protein>
<feature type="compositionally biased region" description="Acidic residues" evidence="1">
    <location>
        <begin position="622"/>
        <end position="635"/>
    </location>
</feature>
<dbReference type="Pfam" id="PF09462">
    <property type="entry name" value="Mus7"/>
    <property type="match status" value="1"/>
</dbReference>
<evidence type="ECO:0000313" key="2">
    <source>
        <dbReference type="EMBL" id="SLM34657.1"/>
    </source>
</evidence>
<evidence type="ECO:0000313" key="3">
    <source>
        <dbReference type="Proteomes" id="UP000192927"/>
    </source>
</evidence>
<feature type="compositionally biased region" description="Acidic residues" evidence="1">
    <location>
        <begin position="491"/>
        <end position="504"/>
    </location>
</feature>
<sequence length="2304" mass="258677">MRVSQAHKSTKAKHLGLIVKPPAIFLQRYDRNLSMAEWRDRGFVPDSDDEDEATASNDTQAPRPIDPSGSLATKSGDDSDADFRDIEDLDDIGGNETTHGSTAIDDPIDTEKDTYLVKATASILSGTTSKIPSSWDNEEGSKVLVQVVETEDDIDDELQLDHYAASAAAQIEAELNYEARRVEEKVGQIDGYDTVLSSPLTEPPSTSPSLSPEPPRDGTLPSSNYSAAIIFETSEAQCSLSRKDAEGAARVAQINETYEEHRPLRALRQRNPIQVHPYAVESEMYRQTLKARGLKPLRIAQGQTETRVEEEGDPEEREFNAGEEKDPANAKKDMQDHIQPATSVRVVVPATTAYYHSNVFTVEGDDLPDVDAVLRHAPTGISAQGYKRRKITHTFSKRPRMLSKESDQIRPARSDPHQGENGTSPDGFDDDHIYDVPHSPPLSGSSASLRLSESDNHGFRFPLGIPPQPLQTPATSSESGKRMELLQLETTDSEEEQGDGEQNEESQGSTESDSSDSEKEVSHELERVQRKIRGVLPASWLKLDMKSHVEPDKRAVTDFHRTSPIKNGMQRGVARPASRSKGWSPRVPNEKEQAIVLSDSSDLENESPGASAEQTGRTSGLQDDDDEDDDEDSDADFPMLDPWGDLEEDNRIDAILPAAQCTNGQRGHKQPTKSHLIKGNGTRRQRPTDRGLFQKSKGSYSHQPKITDHLGRKPAPALKQAKFRPPKLSILDATTTPPRKQDVIPNFLRLAARTVRSRKDKGRHSPSGKFIRLARREDTEEACGTLRDWREGTLAPAARISDSHSERQQLVRGPLRVRSGNAGGPARKLTQPEQSWKESFSRTDSGETRQTHRNNQSRGRQSLLDHIKQGKLVATSSMLGQGNKAMTRIHWKKNGLGWGQLITSLQATGAARPAMLESLQLVNDHDHPQATFQRTVTRISRKRSTRGVPNVLLERFLKDEGVIGVSENANPRSNEEDIKILESVATLDPQSVPHLARKRRPRHVDIEEPSYRQPSVPILIEDDSAPPFAGVNQEQTALYGLGPFGTHYTTTFDITALPSSTSFHENTLVGSGEFSKSLGLPLHRDIDREAGSMSLDFTPEVFIWGSWNEAVSSQVGLLFERISHGVRTAQSGDSITANQYATVHVTLAAMKSIIRYINNYLNFSDPVDRISCLQRCKVLVGSLLNELEDEPRDVSPQGTEESKKREIIKTRIATYALVVLNQLAQIAQHELVDSSLVSEIERLVLSTAQRILTGVIKGVGLREVRRSLDKLRFHATSDVGLRDDEFRIEALLVVYHIIRQKHGTPGAFWEQIRGCGFAAYVESNDCRLLDRVWQVVFTLLPLLEFNSQGVLTAVRFENSTDGWTLVKELISNVLQNHLSNTSGQSSTFNAYCRALLGRCFVLIKRWGWSRCESIIETLFDFFARNGLCHLRNEEAHGSSRFLEHLDQNQILELEHEDRSFHIFLKITGLGLQKMRKIYSDKKIRDIMWRLIPNHGRQHPKDEAIRKDDLDALRNHHDLLCTLYWGSPPGFRPRLDAIRNLVHLESSHREACHINIKAWSNLVKFQLSVDEPLTSLEPFADWYRDLWTQSVRQHLFARTEAEAQVRSAVLAGHQAIPKEILESTIARNQRQVEAILGDALSSLKSAINAARNSAAAKVLLTPTLSDAFGLFDARQTRFNMVIMQALDVVLSFTQQCTLVQPQERFQAGTEDSQDYGDWSAFEENDEDQIRRAAAVHLHETIHKPLSHLLSNVFGAEVAPDSPILLKTIDAWATTAQVLVGQGIKTWDHYVSQYGQDSWKSLRNTEQTRKYTAYFLSTVIEKEPDCYREHKAFFLTSWVASLAERESLLKYQHRYTAAILNADLQEPILKNLPFWTDRNTGRFEVSPQDFRERRMSLISCLLSNIRQSLGEASYYQLAHASQLRHEYRDLLKHLMAVMKKNYQELGGISNVRGAYVTFVQQVVQYMQQHTADICPIDQFFIDSTAFPLPATDPTYVVGRLKNYGLRLQESGTPKKLAMFIQAVSERAAIDRQQLYLIDQLHVAMSNSFEDGDATRPTLRAFLVKAIFPAYIELAFSTASGWILADPILQALSRVFRQLLEDVDGVNRASVASITSTFAFLFASMQTSMELLIDHSGLLEQPTTLRTLTSFFSMVASALPSLDYMVRLSKSADSLVPYVTFFKSFALFAAATVLGNEDTPLPYVDTSGDEPAGLAYAEMQQFTLHELRETLSKSWAFHDGRYYLVRGNIRKEVVIELGSYAEEKALLIEQIEDFVDMLENMPSLGEYGQMYVSTEQKRWIGMDEAYF</sequence>
<reference evidence="3" key="1">
    <citation type="submission" date="2017-03" db="EMBL/GenBank/DDBJ databases">
        <authorList>
            <person name="Sharma R."/>
            <person name="Thines M."/>
        </authorList>
    </citation>
    <scope>NUCLEOTIDE SEQUENCE [LARGE SCALE GENOMIC DNA]</scope>
</reference>
<feature type="compositionally biased region" description="Basic and acidic residues" evidence="1">
    <location>
        <begin position="835"/>
        <end position="850"/>
    </location>
</feature>
<feature type="region of interest" description="Disordered" evidence="1">
    <location>
        <begin position="797"/>
        <end position="863"/>
    </location>
</feature>
<dbReference type="GO" id="GO:0005634">
    <property type="term" value="C:nucleus"/>
    <property type="evidence" value="ECO:0007669"/>
    <property type="project" value="InterPro"/>
</dbReference>
<feature type="region of interest" description="Disordered" evidence="1">
    <location>
        <begin position="190"/>
        <end position="224"/>
    </location>
</feature>
<feature type="compositionally biased region" description="Low complexity" evidence="1">
    <location>
        <begin position="441"/>
        <end position="451"/>
    </location>
</feature>
<dbReference type="Proteomes" id="UP000192927">
    <property type="component" value="Unassembled WGS sequence"/>
</dbReference>
<accession>A0A1W5CUY1</accession>
<proteinExistence type="predicted"/>
<feature type="compositionally biased region" description="Basic and acidic residues" evidence="1">
    <location>
        <begin position="546"/>
        <end position="561"/>
    </location>
</feature>
<dbReference type="GO" id="GO:0035361">
    <property type="term" value="C:Cul8-RING ubiquitin ligase complex"/>
    <property type="evidence" value="ECO:0007669"/>
    <property type="project" value="TreeGrafter"/>
</dbReference>
<keyword evidence="3" id="KW-1185">Reference proteome</keyword>
<feature type="region of interest" description="Disordered" evidence="1">
    <location>
        <begin position="395"/>
        <end position="530"/>
    </location>
</feature>
<feature type="region of interest" description="Disordered" evidence="1">
    <location>
        <begin position="546"/>
        <end position="645"/>
    </location>
</feature>
<feature type="compositionally biased region" description="Basic and acidic residues" evidence="1">
    <location>
        <begin position="402"/>
        <end position="418"/>
    </location>
</feature>
<feature type="compositionally biased region" description="Basic residues" evidence="1">
    <location>
        <begin position="666"/>
        <end position="685"/>
    </location>
</feature>
<evidence type="ECO:0000256" key="1">
    <source>
        <dbReference type="SAM" id="MobiDB-lite"/>
    </source>
</evidence>
<dbReference type="GO" id="GO:0000724">
    <property type="term" value="P:double-strand break repair via homologous recombination"/>
    <property type="evidence" value="ECO:0007669"/>
    <property type="project" value="TreeGrafter"/>
</dbReference>
<feature type="region of interest" description="Disordered" evidence="1">
    <location>
        <begin position="40"/>
        <end position="109"/>
    </location>
</feature>
<feature type="compositionally biased region" description="Polar residues" evidence="1">
    <location>
        <begin position="612"/>
        <end position="621"/>
    </location>
</feature>
<dbReference type="GO" id="GO:0031297">
    <property type="term" value="P:replication fork processing"/>
    <property type="evidence" value="ECO:0007669"/>
    <property type="project" value="InterPro"/>
</dbReference>
<dbReference type="PANTHER" id="PTHR28122">
    <property type="entry name" value="E3 UBIQUITIN-PROTEIN LIGASE SUBSTRATE RECEPTOR MMS22"/>
    <property type="match status" value="1"/>
</dbReference>
<feature type="compositionally biased region" description="Basic and acidic residues" evidence="1">
    <location>
        <begin position="516"/>
        <end position="529"/>
    </location>
</feature>
<feature type="region of interest" description="Disordered" evidence="1">
    <location>
        <begin position="662"/>
        <end position="712"/>
    </location>
</feature>